<protein>
    <submittedName>
        <fullName evidence="2">Helix-turn-helix domain-containing protein</fullName>
    </submittedName>
</protein>
<evidence type="ECO:0000313" key="2">
    <source>
        <dbReference type="EMBL" id="MFC4594278.1"/>
    </source>
</evidence>
<dbReference type="Proteomes" id="UP001595957">
    <property type="component" value="Unassembled WGS sequence"/>
</dbReference>
<dbReference type="EMBL" id="JBHSFZ010000013">
    <property type="protein sequence ID" value="MFC4594278.1"/>
    <property type="molecule type" value="Genomic_DNA"/>
</dbReference>
<proteinExistence type="predicted"/>
<keyword evidence="3" id="KW-1185">Reference proteome</keyword>
<evidence type="ECO:0000256" key="1">
    <source>
        <dbReference type="SAM" id="MobiDB-lite"/>
    </source>
</evidence>
<name>A0ABV9EYP8_9SPHN</name>
<comment type="caution">
    <text evidence="2">The sequence shown here is derived from an EMBL/GenBank/DDBJ whole genome shotgun (WGS) entry which is preliminary data.</text>
</comment>
<sequence>MAEDFDPTIPRPFSVNGLAEHWSCSPSMVRKLIDQGSLGHFRLGILIRIPVAAVEEFERANTLGGPTPLDTGEEALPDSPMIENAPRNIPRARRSRPPFKRPDKKT</sequence>
<organism evidence="2 3">
    <name type="scientific">Sphingobium tyrosinilyticum</name>
    <dbReference type="NCBI Taxonomy" id="2715436"/>
    <lineage>
        <taxon>Bacteria</taxon>
        <taxon>Pseudomonadati</taxon>
        <taxon>Pseudomonadota</taxon>
        <taxon>Alphaproteobacteria</taxon>
        <taxon>Sphingomonadales</taxon>
        <taxon>Sphingomonadaceae</taxon>
        <taxon>Sphingobium</taxon>
    </lineage>
</organism>
<gene>
    <name evidence="2" type="ORF">ACFO3E_08735</name>
</gene>
<accession>A0ABV9EYP8</accession>
<reference evidence="3" key="1">
    <citation type="journal article" date="2019" name="Int. J. Syst. Evol. Microbiol.">
        <title>The Global Catalogue of Microorganisms (GCM) 10K type strain sequencing project: providing services to taxonomists for standard genome sequencing and annotation.</title>
        <authorList>
            <consortium name="The Broad Institute Genomics Platform"/>
            <consortium name="The Broad Institute Genome Sequencing Center for Infectious Disease"/>
            <person name="Wu L."/>
            <person name="Ma J."/>
        </authorList>
    </citation>
    <scope>NUCLEOTIDE SEQUENCE [LARGE SCALE GENOMIC DNA]</scope>
    <source>
        <strain evidence="3">NBRC 103632</strain>
    </source>
</reference>
<evidence type="ECO:0000313" key="3">
    <source>
        <dbReference type="Proteomes" id="UP001595957"/>
    </source>
</evidence>
<feature type="region of interest" description="Disordered" evidence="1">
    <location>
        <begin position="61"/>
        <end position="106"/>
    </location>
</feature>
<feature type="compositionally biased region" description="Basic residues" evidence="1">
    <location>
        <begin position="90"/>
        <end position="106"/>
    </location>
</feature>
<dbReference type="RefSeq" id="WP_380803841.1">
    <property type="nucleotide sequence ID" value="NZ_JBHSFZ010000013.1"/>
</dbReference>